<organism evidence="2">
    <name type="scientific">marine metagenome</name>
    <dbReference type="NCBI Taxonomy" id="408172"/>
    <lineage>
        <taxon>unclassified sequences</taxon>
        <taxon>metagenomes</taxon>
        <taxon>ecological metagenomes</taxon>
    </lineage>
</organism>
<sequence>MQQYSTHKTASGFTLIELLIVIAIIGIL</sequence>
<feature type="transmembrane region" description="Helical" evidence="1">
    <location>
        <begin position="9"/>
        <end position="27"/>
    </location>
</feature>
<keyword evidence="1" id="KW-0812">Transmembrane</keyword>
<name>A0A382SHF9_9ZZZZ</name>
<dbReference type="Pfam" id="PF07963">
    <property type="entry name" value="N_methyl"/>
    <property type="match status" value="1"/>
</dbReference>
<reference evidence="2" key="1">
    <citation type="submission" date="2018-05" db="EMBL/GenBank/DDBJ databases">
        <authorList>
            <person name="Lanie J.A."/>
            <person name="Ng W.-L."/>
            <person name="Kazmierczak K.M."/>
            <person name="Andrzejewski T.M."/>
            <person name="Davidsen T.M."/>
            <person name="Wayne K.J."/>
            <person name="Tettelin H."/>
            <person name="Glass J.I."/>
            <person name="Rusch D."/>
            <person name="Podicherti R."/>
            <person name="Tsui H.-C.T."/>
            <person name="Winkler M.E."/>
        </authorList>
    </citation>
    <scope>NUCLEOTIDE SEQUENCE</scope>
</reference>
<protein>
    <recommendedName>
        <fullName evidence="3">Type II secretion system protein GspG C-terminal domain-containing protein</fullName>
    </recommendedName>
</protein>
<dbReference type="InterPro" id="IPR045584">
    <property type="entry name" value="Pilin-like"/>
</dbReference>
<proteinExistence type="predicted"/>
<keyword evidence="1" id="KW-0472">Membrane</keyword>
<dbReference type="NCBIfam" id="TIGR02532">
    <property type="entry name" value="IV_pilin_GFxxxE"/>
    <property type="match status" value="1"/>
</dbReference>
<dbReference type="AlphaFoldDB" id="A0A382SHF9"/>
<evidence type="ECO:0000313" key="2">
    <source>
        <dbReference type="EMBL" id="SVD09390.1"/>
    </source>
</evidence>
<dbReference type="SUPFAM" id="SSF54523">
    <property type="entry name" value="Pili subunits"/>
    <property type="match status" value="1"/>
</dbReference>
<accession>A0A382SHF9</accession>
<keyword evidence="1" id="KW-1133">Transmembrane helix</keyword>
<dbReference type="InterPro" id="IPR012902">
    <property type="entry name" value="N_methyl_site"/>
</dbReference>
<dbReference type="EMBL" id="UINC01129178">
    <property type="protein sequence ID" value="SVD09390.1"/>
    <property type="molecule type" value="Genomic_DNA"/>
</dbReference>
<evidence type="ECO:0008006" key="3">
    <source>
        <dbReference type="Google" id="ProtNLM"/>
    </source>
</evidence>
<evidence type="ECO:0000256" key="1">
    <source>
        <dbReference type="SAM" id="Phobius"/>
    </source>
</evidence>
<feature type="non-terminal residue" evidence="2">
    <location>
        <position position="28"/>
    </location>
</feature>
<gene>
    <name evidence="2" type="ORF">METZ01_LOCUS362244</name>
</gene>